<keyword evidence="4 5" id="KW-0413">Isomerase</keyword>
<evidence type="ECO:0000313" key="10">
    <source>
        <dbReference type="Proteomes" id="UP001500567"/>
    </source>
</evidence>
<dbReference type="Gene3D" id="3.10.50.40">
    <property type="match status" value="1"/>
</dbReference>
<keyword evidence="10" id="KW-1185">Reference proteome</keyword>
<protein>
    <recommendedName>
        <fullName evidence="6">Peptidyl-prolyl cis-trans isomerase</fullName>
        <ecNumber evidence="6">5.2.1.8</ecNumber>
    </recommendedName>
</protein>
<evidence type="ECO:0000256" key="7">
    <source>
        <dbReference type="SAM" id="SignalP"/>
    </source>
</evidence>
<gene>
    <name evidence="9" type="ORF">GCM10022408_22690</name>
</gene>
<feature type="domain" description="PPIase FKBP-type" evidence="8">
    <location>
        <begin position="94"/>
        <end position="189"/>
    </location>
</feature>
<dbReference type="EMBL" id="BAABDJ010000022">
    <property type="protein sequence ID" value="GAA4009975.1"/>
    <property type="molecule type" value="Genomic_DNA"/>
</dbReference>
<comment type="similarity">
    <text evidence="2 6">Belongs to the FKBP-type PPIase family.</text>
</comment>
<dbReference type="Pfam" id="PF00254">
    <property type="entry name" value="FKBP_C"/>
    <property type="match status" value="1"/>
</dbReference>
<proteinExistence type="inferred from homology"/>
<sequence>MFSMTMKLSMKNPILTRLAVLLLALLPVLSACKKETDLQKGFREQEEKYKAIDDQLIQDYFSRHKITSKDYTRLESGIYLVNIAAGTGENLKAGQTVQVKYTGRFITPSREDVIFDQSFGNRSLCECFEVVIDQSAVIKGWHEALKNMKLGGRQDVFIPSYMAYGAGGSAATIPPNEPLKFYMEIAKVR</sequence>
<evidence type="ECO:0000256" key="2">
    <source>
        <dbReference type="ARBA" id="ARBA00006577"/>
    </source>
</evidence>
<feature type="signal peptide" evidence="7">
    <location>
        <begin position="1"/>
        <end position="33"/>
    </location>
</feature>
<evidence type="ECO:0000313" key="9">
    <source>
        <dbReference type="EMBL" id="GAA4009975.1"/>
    </source>
</evidence>
<feature type="chain" id="PRO_5045589275" description="Peptidyl-prolyl cis-trans isomerase" evidence="7">
    <location>
        <begin position="34"/>
        <end position="189"/>
    </location>
</feature>
<name>A0ABP7SD80_9BACT</name>
<comment type="caution">
    <text evidence="9">The sequence shown here is derived from an EMBL/GenBank/DDBJ whole genome shotgun (WGS) entry which is preliminary data.</text>
</comment>
<comment type="catalytic activity">
    <reaction evidence="1 5 6">
        <text>[protein]-peptidylproline (omega=180) = [protein]-peptidylproline (omega=0)</text>
        <dbReference type="Rhea" id="RHEA:16237"/>
        <dbReference type="Rhea" id="RHEA-COMP:10747"/>
        <dbReference type="Rhea" id="RHEA-COMP:10748"/>
        <dbReference type="ChEBI" id="CHEBI:83833"/>
        <dbReference type="ChEBI" id="CHEBI:83834"/>
        <dbReference type="EC" id="5.2.1.8"/>
    </reaction>
</comment>
<dbReference type="Proteomes" id="UP001500567">
    <property type="component" value="Unassembled WGS sequence"/>
</dbReference>
<evidence type="ECO:0000256" key="1">
    <source>
        <dbReference type="ARBA" id="ARBA00000971"/>
    </source>
</evidence>
<dbReference type="PROSITE" id="PS50059">
    <property type="entry name" value="FKBP_PPIASE"/>
    <property type="match status" value="1"/>
</dbReference>
<dbReference type="InterPro" id="IPR001179">
    <property type="entry name" value="PPIase_FKBP_dom"/>
</dbReference>
<accession>A0ABP7SD80</accession>
<evidence type="ECO:0000256" key="6">
    <source>
        <dbReference type="RuleBase" id="RU003915"/>
    </source>
</evidence>
<keyword evidence="7" id="KW-0732">Signal</keyword>
<keyword evidence="3 5" id="KW-0697">Rotamase</keyword>
<evidence type="ECO:0000259" key="8">
    <source>
        <dbReference type="PROSITE" id="PS50059"/>
    </source>
</evidence>
<dbReference type="PROSITE" id="PS51257">
    <property type="entry name" value="PROKAR_LIPOPROTEIN"/>
    <property type="match status" value="1"/>
</dbReference>
<evidence type="ECO:0000256" key="3">
    <source>
        <dbReference type="ARBA" id="ARBA00023110"/>
    </source>
</evidence>
<dbReference type="SUPFAM" id="SSF54534">
    <property type="entry name" value="FKBP-like"/>
    <property type="match status" value="1"/>
</dbReference>
<dbReference type="EC" id="5.2.1.8" evidence="6"/>
<dbReference type="PANTHER" id="PTHR43811:SF19">
    <property type="entry name" value="39 KDA FK506-BINDING NUCLEAR PROTEIN"/>
    <property type="match status" value="1"/>
</dbReference>
<evidence type="ECO:0000256" key="4">
    <source>
        <dbReference type="ARBA" id="ARBA00023235"/>
    </source>
</evidence>
<organism evidence="9 10">
    <name type="scientific">Hymenobacter fastidiosus</name>
    <dbReference type="NCBI Taxonomy" id="486264"/>
    <lineage>
        <taxon>Bacteria</taxon>
        <taxon>Pseudomonadati</taxon>
        <taxon>Bacteroidota</taxon>
        <taxon>Cytophagia</taxon>
        <taxon>Cytophagales</taxon>
        <taxon>Hymenobacteraceae</taxon>
        <taxon>Hymenobacter</taxon>
    </lineage>
</organism>
<dbReference type="InterPro" id="IPR046357">
    <property type="entry name" value="PPIase_dom_sf"/>
</dbReference>
<evidence type="ECO:0000256" key="5">
    <source>
        <dbReference type="PROSITE-ProRule" id="PRU00277"/>
    </source>
</evidence>
<dbReference type="PANTHER" id="PTHR43811">
    <property type="entry name" value="FKBP-TYPE PEPTIDYL-PROLYL CIS-TRANS ISOMERASE FKPA"/>
    <property type="match status" value="1"/>
</dbReference>
<reference evidence="10" key="1">
    <citation type="journal article" date="2019" name="Int. J. Syst. Evol. Microbiol.">
        <title>The Global Catalogue of Microorganisms (GCM) 10K type strain sequencing project: providing services to taxonomists for standard genome sequencing and annotation.</title>
        <authorList>
            <consortium name="The Broad Institute Genomics Platform"/>
            <consortium name="The Broad Institute Genome Sequencing Center for Infectious Disease"/>
            <person name="Wu L."/>
            <person name="Ma J."/>
        </authorList>
    </citation>
    <scope>NUCLEOTIDE SEQUENCE [LARGE SCALE GENOMIC DNA]</scope>
    <source>
        <strain evidence="10">JCM 17224</strain>
    </source>
</reference>